<organism evidence="12 13">
    <name type="scientific">Galendromus occidentalis</name>
    <name type="common">western predatory mite</name>
    <dbReference type="NCBI Taxonomy" id="34638"/>
    <lineage>
        <taxon>Eukaryota</taxon>
        <taxon>Metazoa</taxon>
        <taxon>Ecdysozoa</taxon>
        <taxon>Arthropoda</taxon>
        <taxon>Chelicerata</taxon>
        <taxon>Arachnida</taxon>
        <taxon>Acari</taxon>
        <taxon>Parasitiformes</taxon>
        <taxon>Mesostigmata</taxon>
        <taxon>Gamasina</taxon>
        <taxon>Phytoseioidea</taxon>
        <taxon>Phytoseiidae</taxon>
        <taxon>Typhlodrominae</taxon>
        <taxon>Galendromus</taxon>
    </lineage>
</organism>
<dbReference type="SUPFAM" id="SSF57667">
    <property type="entry name" value="beta-beta-alpha zinc fingers"/>
    <property type="match status" value="3"/>
</dbReference>
<dbReference type="Gene3D" id="3.30.160.60">
    <property type="entry name" value="Classic Zinc Finger"/>
    <property type="match status" value="4"/>
</dbReference>
<dbReference type="FunFam" id="3.30.160.60:FF:000145">
    <property type="entry name" value="Zinc finger protein 574"/>
    <property type="match status" value="1"/>
</dbReference>
<evidence type="ECO:0000256" key="6">
    <source>
        <dbReference type="ARBA" id="ARBA00023015"/>
    </source>
</evidence>
<dbReference type="PROSITE" id="PS50157">
    <property type="entry name" value="ZINC_FINGER_C2H2_2"/>
    <property type="match status" value="5"/>
</dbReference>
<dbReference type="Pfam" id="PF00096">
    <property type="entry name" value="zf-C2H2"/>
    <property type="match status" value="4"/>
</dbReference>
<sequence>MPRALLVARDPLLGREEDEEEVDVVSEGDSEKPLDFSATASPHCTPVINPSHALLYDPVFYLRMLREFQLQFPQPMAISYHTETSDGSERSSSPPSPQHSPPPLIRLPLVCPPQRPANATNSSNFSIRALLGLNTEAFTCHVCRRQFSTSGGLQSHLRRGCGLDPLAPPSLPTPSKMFECKQCGKCFKRSSTLSTHLLIHSDTRPYPCEYCGKRFHQKSDMKKHTYTHTGEKPHQCTICGKCFSQSSNLITHMRKHTGFKPFTCRICNKAFQRKIDLKRHCDTKHDPASEQFDGSSQQVAPQTQANFVELHREASLFRPI</sequence>
<dbReference type="GO" id="GO:0000981">
    <property type="term" value="F:DNA-binding transcription factor activity, RNA polymerase II-specific"/>
    <property type="evidence" value="ECO:0007669"/>
    <property type="project" value="TreeGrafter"/>
</dbReference>
<dbReference type="SMART" id="SM00355">
    <property type="entry name" value="ZnF_C2H2"/>
    <property type="match status" value="5"/>
</dbReference>
<keyword evidence="2" id="KW-0479">Metal-binding</keyword>
<feature type="domain" description="C2H2-type" evidence="11">
    <location>
        <begin position="262"/>
        <end position="290"/>
    </location>
</feature>
<dbReference type="PANTHER" id="PTHR24394:SF48">
    <property type="entry name" value="ZINC FINGER PROTEIN 771"/>
    <property type="match status" value="1"/>
</dbReference>
<feature type="domain" description="C2H2-type" evidence="11">
    <location>
        <begin position="234"/>
        <end position="261"/>
    </location>
</feature>
<dbReference type="GO" id="GO:0003677">
    <property type="term" value="F:DNA binding"/>
    <property type="evidence" value="ECO:0007669"/>
    <property type="project" value="UniProtKB-KW"/>
</dbReference>
<protein>
    <submittedName>
        <fullName evidence="13">Zinc finger protein Gfi-1b</fullName>
    </submittedName>
</protein>
<evidence type="ECO:0000256" key="5">
    <source>
        <dbReference type="ARBA" id="ARBA00022833"/>
    </source>
</evidence>
<keyword evidence="5" id="KW-0862">Zinc</keyword>
<evidence type="ECO:0000256" key="10">
    <source>
        <dbReference type="SAM" id="MobiDB-lite"/>
    </source>
</evidence>
<dbReference type="FunFam" id="3.30.160.60:FF:000432">
    <property type="entry name" value="zinc finger protein Gfi-1b isoform X1"/>
    <property type="match status" value="1"/>
</dbReference>
<feature type="compositionally biased region" description="Pro residues" evidence="10">
    <location>
        <begin position="94"/>
        <end position="106"/>
    </location>
</feature>
<feature type="domain" description="C2H2-type" evidence="11">
    <location>
        <begin position="178"/>
        <end position="205"/>
    </location>
</feature>
<evidence type="ECO:0000256" key="2">
    <source>
        <dbReference type="ARBA" id="ARBA00022723"/>
    </source>
</evidence>
<evidence type="ECO:0000256" key="9">
    <source>
        <dbReference type="PROSITE-ProRule" id="PRU00042"/>
    </source>
</evidence>
<dbReference type="GO" id="GO:0008270">
    <property type="term" value="F:zinc ion binding"/>
    <property type="evidence" value="ECO:0007669"/>
    <property type="project" value="UniProtKB-KW"/>
</dbReference>
<feature type="domain" description="C2H2-type" evidence="11">
    <location>
        <begin position="138"/>
        <end position="165"/>
    </location>
</feature>
<comment type="subcellular location">
    <subcellularLocation>
        <location evidence="1">Nucleus</location>
    </subcellularLocation>
</comment>
<name>A0AAJ7SG96_9ACAR</name>
<dbReference type="PANTHER" id="PTHR24394">
    <property type="entry name" value="ZINC FINGER PROTEIN"/>
    <property type="match status" value="1"/>
</dbReference>
<evidence type="ECO:0000313" key="13">
    <source>
        <dbReference type="RefSeq" id="XP_028967525.1"/>
    </source>
</evidence>
<keyword evidence="6" id="KW-0805">Transcription regulation</keyword>
<keyword evidence="7" id="KW-0804">Transcription</keyword>
<feature type="compositionally biased region" description="Acidic residues" evidence="10">
    <location>
        <begin position="16"/>
        <end position="28"/>
    </location>
</feature>
<dbReference type="Proteomes" id="UP000694867">
    <property type="component" value="Unplaced"/>
</dbReference>
<reference evidence="13" key="1">
    <citation type="submission" date="2025-08" db="UniProtKB">
        <authorList>
            <consortium name="RefSeq"/>
        </authorList>
    </citation>
    <scope>IDENTIFICATION</scope>
</reference>
<evidence type="ECO:0000313" key="12">
    <source>
        <dbReference type="Proteomes" id="UP000694867"/>
    </source>
</evidence>
<dbReference type="GO" id="GO:0005634">
    <property type="term" value="C:nucleus"/>
    <property type="evidence" value="ECO:0007669"/>
    <property type="project" value="UniProtKB-SubCell"/>
</dbReference>
<feature type="region of interest" description="Disordered" evidence="10">
    <location>
        <begin position="9"/>
        <end position="38"/>
    </location>
</feature>
<keyword evidence="4 9" id="KW-0863">Zinc-finger</keyword>
<proteinExistence type="predicted"/>
<evidence type="ECO:0000256" key="8">
    <source>
        <dbReference type="ARBA" id="ARBA00023242"/>
    </source>
</evidence>
<dbReference type="InterPro" id="IPR036236">
    <property type="entry name" value="Znf_C2H2_sf"/>
</dbReference>
<evidence type="ECO:0000256" key="3">
    <source>
        <dbReference type="ARBA" id="ARBA00022737"/>
    </source>
</evidence>
<keyword evidence="3" id="KW-0677">Repeat</keyword>
<accession>A0AAJ7SG96</accession>
<keyword evidence="12" id="KW-1185">Reference proteome</keyword>
<feature type="region of interest" description="Disordered" evidence="10">
    <location>
        <begin position="82"/>
        <end position="106"/>
    </location>
</feature>
<dbReference type="RefSeq" id="XP_028967525.1">
    <property type="nucleotide sequence ID" value="XM_029111692.1"/>
</dbReference>
<gene>
    <name evidence="13" type="primary">LOC100902313</name>
</gene>
<dbReference type="AlphaFoldDB" id="A0AAJ7SG96"/>
<evidence type="ECO:0000259" key="11">
    <source>
        <dbReference type="PROSITE" id="PS50157"/>
    </source>
</evidence>
<dbReference type="FunFam" id="3.30.160.60:FF:000245">
    <property type="entry name" value="zinc finger protein Gfi-1"/>
    <property type="match status" value="1"/>
</dbReference>
<dbReference type="InterPro" id="IPR013087">
    <property type="entry name" value="Znf_C2H2_type"/>
</dbReference>
<evidence type="ECO:0000256" key="1">
    <source>
        <dbReference type="ARBA" id="ARBA00004123"/>
    </source>
</evidence>
<keyword evidence="8" id="KW-0539">Nucleus</keyword>
<dbReference type="KEGG" id="goe:100902313"/>
<evidence type="ECO:0000256" key="7">
    <source>
        <dbReference type="ARBA" id="ARBA00023163"/>
    </source>
</evidence>
<dbReference type="Pfam" id="PF12874">
    <property type="entry name" value="zf-met"/>
    <property type="match status" value="1"/>
</dbReference>
<dbReference type="PROSITE" id="PS00028">
    <property type="entry name" value="ZINC_FINGER_C2H2_1"/>
    <property type="match status" value="4"/>
</dbReference>
<dbReference type="FunFam" id="3.30.160.60:FF:000345">
    <property type="entry name" value="Zinc finger protein Gfi-1"/>
    <property type="match status" value="1"/>
</dbReference>
<dbReference type="GeneID" id="100902313"/>
<evidence type="ECO:0000256" key="4">
    <source>
        <dbReference type="ARBA" id="ARBA00022771"/>
    </source>
</evidence>
<feature type="domain" description="C2H2-type" evidence="11">
    <location>
        <begin position="206"/>
        <end position="233"/>
    </location>
</feature>